<keyword evidence="1" id="KW-0489">Methyltransferase</keyword>
<dbReference type="Gene3D" id="3.40.50.150">
    <property type="entry name" value="Vaccinia Virus protein VP39"/>
    <property type="match status" value="1"/>
</dbReference>
<dbReference type="Proteomes" id="UP001596292">
    <property type="component" value="Unassembled WGS sequence"/>
</dbReference>
<evidence type="ECO:0000313" key="1">
    <source>
        <dbReference type="EMBL" id="MFC6792257.1"/>
    </source>
</evidence>
<dbReference type="GO" id="GO:0032259">
    <property type="term" value="P:methylation"/>
    <property type="evidence" value="ECO:0007669"/>
    <property type="project" value="UniProtKB-KW"/>
</dbReference>
<organism evidence="1 2">
    <name type="scientific">Methylobacterium komagatae</name>
    <dbReference type="NCBI Taxonomy" id="374425"/>
    <lineage>
        <taxon>Bacteria</taxon>
        <taxon>Pseudomonadati</taxon>
        <taxon>Pseudomonadota</taxon>
        <taxon>Alphaproteobacteria</taxon>
        <taxon>Hyphomicrobiales</taxon>
        <taxon>Methylobacteriaceae</taxon>
        <taxon>Methylobacterium</taxon>
    </lineage>
</organism>
<gene>
    <name evidence="1" type="ORF">ACFQE0_23415</name>
</gene>
<dbReference type="RefSeq" id="WP_378973926.1">
    <property type="nucleotide sequence ID" value="NZ_JBHSWN010000001.1"/>
</dbReference>
<name>A0ABW2BQM5_9HYPH</name>
<reference evidence="2" key="1">
    <citation type="journal article" date="2019" name="Int. J. Syst. Evol. Microbiol.">
        <title>The Global Catalogue of Microorganisms (GCM) 10K type strain sequencing project: providing services to taxonomists for standard genome sequencing and annotation.</title>
        <authorList>
            <consortium name="The Broad Institute Genomics Platform"/>
            <consortium name="The Broad Institute Genome Sequencing Center for Infectious Disease"/>
            <person name="Wu L."/>
            <person name="Ma J."/>
        </authorList>
    </citation>
    <scope>NUCLEOTIDE SEQUENCE [LARGE SCALE GENOMIC DNA]</scope>
    <source>
        <strain evidence="2">CCUG 48316</strain>
    </source>
</reference>
<dbReference type="InterPro" id="IPR029063">
    <property type="entry name" value="SAM-dependent_MTases_sf"/>
</dbReference>
<keyword evidence="2" id="KW-1185">Reference proteome</keyword>
<comment type="caution">
    <text evidence="1">The sequence shown here is derived from an EMBL/GenBank/DDBJ whole genome shotgun (WGS) entry which is preliminary data.</text>
</comment>
<sequence>MTGFSHEWLALREPADHRARDTGLVDALASALAARSSGNRAQTIIDLGSGTGSNLRALAPSLGPHQTWTLIDNDPALLAVARTVLAAWADRSEEDGGDFVMEKGERRIRVAFATADLNAAPAGILDPAPDLVTAAALFDLVSAGWIDRFAEATAASGALFYTTLSYDGSETWHPPHPADTAMHDAFLAHQAGDKGFGAALGPGATAALETAFRERGYGVRTASSPWRLGPDESDLIAQLKDGKAGAVAETGRVPADVVAAWAVARGKPGTKALIGHRDCLAVPGSVPGEHAP</sequence>
<protein>
    <submittedName>
        <fullName evidence="1">Class I SAM-dependent methyltransferase</fullName>
    </submittedName>
</protein>
<dbReference type="EMBL" id="JBHSWN010000001">
    <property type="protein sequence ID" value="MFC6792257.1"/>
    <property type="molecule type" value="Genomic_DNA"/>
</dbReference>
<evidence type="ECO:0000313" key="2">
    <source>
        <dbReference type="Proteomes" id="UP001596292"/>
    </source>
</evidence>
<dbReference type="GO" id="GO:0008168">
    <property type="term" value="F:methyltransferase activity"/>
    <property type="evidence" value="ECO:0007669"/>
    <property type="project" value="UniProtKB-KW"/>
</dbReference>
<keyword evidence="1" id="KW-0808">Transferase</keyword>
<dbReference type="SUPFAM" id="SSF53335">
    <property type="entry name" value="S-adenosyl-L-methionine-dependent methyltransferases"/>
    <property type="match status" value="1"/>
</dbReference>
<accession>A0ABW2BQM5</accession>
<proteinExistence type="predicted"/>